<dbReference type="OrthoDB" id="843771at2"/>
<gene>
    <name evidence="1" type="ORF">SAMN04488122_2657</name>
</gene>
<dbReference type="AlphaFoldDB" id="A0A1I0RD84"/>
<protein>
    <submittedName>
        <fullName evidence="1">Susd and RagB outer membrane lipoprotein</fullName>
    </submittedName>
</protein>
<evidence type="ECO:0000313" key="1">
    <source>
        <dbReference type="EMBL" id="SEW38765.1"/>
    </source>
</evidence>
<dbReference type="Proteomes" id="UP000199310">
    <property type="component" value="Unassembled WGS sequence"/>
</dbReference>
<dbReference type="Pfam" id="PF12741">
    <property type="entry name" value="SusD-like"/>
    <property type="match status" value="1"/>
</dbReference>
<dbReference type="EMBL" id="FOJG01000001">
    <property type="protein sequence ID" value="SEW38765.1"/>
    <property type="molecule type" value="Genomic_DNA"/>
</dbReference>
<accession>A0A1I0RD84</accession>
<proteinExistence type="predicted"/>
<sequence length="524" mass="58202">MNTLFSTIGRLFLLLVVLTYGIACTKNFEDYNTDPNKVTEDQLKGDGQDVGSFFPNMQTSIMRVVDWEYQTQQNLNADAYSGYMASRNPFIGGKNNLTYSMVPSWNTTAFDLGYSNVMSNWLVIKQRAETVKPDFYAVATILKVASIQRVTDLYGPLPYTRYGEGGFTAEYDAQDKIYAAFFEELTKAAAVLSAYVKEHPGAKPFQNFDLLFDGDYIKWVQFANTLKLRLAMRLTYVDATTAKQKAEEAVAAENGLLAGEGVYVHQVNGTTYMNPLASISNSWTDINMGAPMESYLVGYKDPRLGKYFTTSIESTNGYKGIRNGINIVATDDYKSFSYLNIKNEDLMRLMSGAESYFLRAEGALRGWNMGGTPQALYETGIKASFAEAGAGASETYVQDNTSKPAAYIDPKNNANNANAPTTITIKWEETAAFEQKLERIITQKWIALYPDGQEAWSEFRRTGYPKLFPVIVNFSGGTIPAGTYVKRLPFPQSELSNNTAAVAKAVQLLGGADNGGTRLWWDKK</sequence>
<keyword evidence="2" id="KW-1185">Reference proteome</keyword>
<dbReference type="SUPFAM" id="SSF48452">
    <property type="entry name" value="TPR-like"/>
    <property type="match status" value="1"/>
</dbReference>
<organism evidence="1 2">
    <name type="scientific">Chitinophaga arvensicola</name>
    <dbReference type="NCBI Taxonomy" id="29529"/>
    <lineage>
        <taxon>Bacteria</taxon>
        <taxon>Pseudomonadati</taxon>
        <taxon>Bacteroidota</taxon>
        <taxon>Chitinophagia</taxon>
        <taxon>Chitinophagales</taxon>
        <taxon>Chitinophagaceae</taxon>
        <taxon>Chitinophaga</taxon>
    </lineage>
</organism>
<keyword evidence="1" id="KW-0449">Lipoprotein</keyword>
<dbReference type="InterPro" id="IPR024302">
    <property type="entry name" value="SusD-like"/>
</dbReference>
<name>A0A1I0RD84_9BACT</name>
<dbReference type="InterPro" id="IPR011990">
    <property type="entry name" value="TPR-like_helical_dom_sf"/>
</dbReference>
<dbReference type="STRING" id="29529.SAMN04488122_2657"/>
<dbReference type="Gene3D" id="1.25.40.390">
    <property type="match status" value="1"/>
</dbReference>
<reference evidence="2" key="1">
    <citation type="submission" date="2016-10" db="EMBL/GenBank/DDBJ databases">
        <authorList>
            <person name="Varghese N."/>
            <person name="Submissions S."/>
        </authorList>
    </citation>
    <scope>NUCLEOTIDE SEQUENCE [LARGE SCALE GENOMIC DNA]</scope>
    <source>
        <strain evidence="2">DSM 3695</strain>
    </source>
</reference>
<dbReference type="RefSeq" id="WP_089895391.1">
    <property type="nucleotide sequence ID" value="NZ_FOJG01000001.1"/>
</dbReference>
<evidence type="ECO:0000313" key="2">
    <source>
        <dbReference type="Proteomes" id="UP000199310"/>
    </source>
</evidence>